<evidence type="ECO:0000313" key="2">
    <source>
        <dbReference type="Proteomes" id="UP000531840"/>
    </source>
</evidence>
<dbReference type="EMBL" id="JACBYF010000011">
    <property type="protein sequence ID" value="NYS47718.1"/>
    <property type="molecule type" value="Genomic_DNA"/>
</dbReference>
<proteinExistence type="predicted"/>
<reference evidence="1 2" key="1">
    <citation type="submission" date="2020-07" db="EMBL/GenBank/DDBJ databases">
        <title>MOT database genomes.</title>
        <authorList>
            <person name="Joseph S."/>
            <person name="Aduse-Opoku J."/>
            <person name="Hashim A."/>
            <person name="Wade W."/>
            <person name="Curtis M."/>
        </authorList>
    </citation>
    <scope>NUCLEOTIDE SEQUENCE [LARGE SCALE GENOMIC DNA]</scope>
    <source>
        <strain evidence="1 2">CIP 106318</strain>
    </source>
</reference>
<sequence length="57" mass="6954">MNVIVEEHDLIDIKLKKLLSEWKFLSLSKEKLIEKVEKIYDKEVSYETRDKKFIEKI</sequence>
<keyword evidence="2" id="KW-1185">Reference proteome</keyword>
<comment type="caution">
    <text evidence="1">The sequence shown here is derived from an EMBL/GenBank/DDBJ whole genome shotgun (WGS) entry which is preliminary data.</text>
</comment>
<organism evidence="1 2">
    <name type="scientific">Gemelliphila palaticanis</name>
    <dbReference type="NCBI Taxonomy" id="81950"/>
    <lineage>
        <taxon>Bacteria</taxon>
        <taxon>Bacillati</taxon>
        <taxon>Bacillota</taxon>
        <taxon>Bacilli</taxon>
        <taxon>Bacillales</taxon>
        <taxon>Gemellaceae</taxon>
        <taxon>Gemelliphila</taxon>
    </lineage>
</organism>
<protein>
    <submittedName>
        <fullName evidence="1">Uncharacterized protein</fullName>
    </submittedName>
</protein>
<gene>
    <name evidence="1" type="ORF">HZY85_05865</name>
</gene>
<dbReference type="Proteomes" id="UP000531840">
    <property type="component" value="Unassembled WGS sequence"/>
</dbReference>
<dbReference type="RefSeq" id="WP_179941504.1">
    <property type="nucleotide sequence ID" value="NZ_JACBYF010000011.1"/>
</dbReference>
<evidence type="ECO:0000313" key="1">
    <source>
        <dbReference type="EMBL" id="NYS47718.1"/>
    </source>
</evidence>
<name>A0ABX2T039_9BACL</name>
<accession>A0ABX2T039</accession>